<feature type="compositionally biased region" description="Low complexity" evidence="1">
    <location>
        <begin position="129"/>
        <end position="146"/>
    </location>
</feature>
<keyword evidence="4" id="KW-1185">Reference proteome</keyword>
<feature type="compositionally biased region" description="Low complexity" evidence="1">
    <location>
        <begin position="105"/>
        <end position="120"/>
    </location>
</feature>
<reference evidence="3 4" key="1">
    <citation type="submission" date="2023-01" db="EMBL/GenBank/DDBJ databases">
        <title>Analysis of 21 Apiospora genomes using comparative genomics revels a genus with tremendous synthesis potential of carbohydrate active enzymes and secondary metabolites.</title>
        <authorList>
            <person name="Sorensen T."/>
        </authorList>
    </citation>
    <scope>NUCLEOTIDE SEQUENCE [LARGE SCALE GENOMIC DNA]</scope>
    <source>
        <strain evidence="3 4">CBS 117206</strain>
    </source>
</reference>
<sequence length="167" mass="17724">MATRIYTSRVSSILLFILHCVLPLVAAASIGAYNVTSLAPFSDIAKREMDPGSSCSDEGQWNCMGDSWQRCATGHWSNVVKCAPGTKCTPNGLTDDLNVENATESSDSNTDSSSPQPTSNGGRPSSGKTGTPTETTTCTTPDTTNTPPQPRATPFNQRASHQLQLNQ</sequence>
<dbReference type="AlphaFoldDB" id="A0AAW0QX28"/>
<evidence type="ECO:0000313" key="3">
    <source>
        <dbReference type="EMBL" id="KAK8114923.1"/>
    </source>
</evidence>
<feature type="compositionally biased region" description="Polar residues" evidence="1">
    <location>
        <begin position="154"/>
        <end position="167"/>
    </location>
</feature>
<evidence type="ECO:0000313" key="4">
    <source>
        <dbReference type="Proteomes" id="UP001392437"/>
    </source>
</evidence>
<protein>
    <submittedName>
        <fullName evidence="3">Uncharacterized protein</fullName>
    </submittedName>
</protein>
<organism evidence="3 4">
    <name type="scientific">Apiospora kogelbergensis</name>
    <dbReference type="NCBI Taxonomy" id="1337665"/>
    <lineage>
        <taxon>Eukaryota</taxon>
        <taxon>Fungi</taxon>
        <taxon>Dikarya</taxon>
        <taxon>Ascomycota</taxon>
        <taxon>Pezizomycotina</taxon>
        <taxon>Sordariomycetes</taxon>
        <taxon>Xylariomycetidae</taxon>
        <taxon>Amphisphaeriales</taxon>
        <taxon>Apiosporaceae</taxon>
        <taxon>Apiospora</taxon>
    </lineage>
</organism>
<feature type="chain" id="PRO_5043923198" evidence="2">
    <location>
        <begin position="28"/>
        <end position="167"/>
    </location>
</feature>
<gene>
    <name evidence="3" type="ORF">PG999_006992</name>
</gene>
<keyword evidence="2" id="KW-0732">Signal</keyword>
<evidence type="ECO:0000256" key="2">
    <source>
        <dbReference type="SAM" id="SignalP"/>
    </source>
</evidence>
<dbReference type="EMBL" id="JAQQWP010000006">
    <property type="protein sequence ID" value="KAK8114923.1"/>
    <property type="molecule type" value="Genomic_DNA"/>
</dbReference>
<evidence type="ECO:0000256" key="1">
    <source>
        <dbReference type="SAM" id="MobiDB-lite"/>
    </source>
</evidence>
<proteinExistence type="predicted"/>
<dbReference type="Proteomes" id="UP001392437">
    <property type="component" value="Unassembled WGS sequence"/>
</dbReference>
<name>A0AAW0QX28_9PEZI</name>
<comment type="caution">
    <text evidence="3">The sequence shown here is derived from an EMBL/GenBank/DDBJ whole genome shotgun (WGS) entry which is preliminary data.</text>
</comment>
<feature type="signal peptide" evidence="2">
    <location>
        <begin position="1"/>
        <end position="27"/>
    </location>
</feature>
<accession>A0AAW0QX28</accession>
<feature type="region of interest" description="Disordered" evidence="1">
    <location>
        <begin position="86"/>
        <end position="167"/>
    </location>
</feature>